<dbReference type="RefSeq" id="XP_031027406.1">
    <property type="nucleotide sequence ID" value="XM_031166657.1"/>
</dbReference>
<feature type="compositionally biased region" description="Gly residues" evidence="3">
    <location>
        <begin position="289"/>
        <end position="301"/>
    </location>
</feature>
<dbReference type="PROSITE" id="PS50195">
    <property type="entry name" value="PX"/>
    <property type="match status" value="1"/>
</dbReference>
<name>A0A507CIH0_9FUNG</name>
<dbReference type="Proteomes" id="UP000319731">
    <property type="component" value="Unassembled WGS sequence"/>
</dbReference>
<dbReference type="AlphaFoldDB" id="A0A507CIH0"/>
<dbReference type="InterPro" id="IPR001683">
    <property type="entry name" value="PX_dom"/>
</dbReference>
<feature type="domain" description="PX" evidence="5">
    <location>
        <begin position="5"/>
        <end position="122"/>
    </location>
</feature>
<proteinExistence type="predicted"/>
<evidence type="ECO:0000256" key="3">
    <source>
        <dbReference type="SAM" id="MobiDB-lite"/>
    </source>
</evidence>
<dbReference type="Gene3D" id="1.20.5.110">
    <property type="match status" value="1"/>
</dbReference>
<feature type="compositionally biased region" description="Low complexity" evidence="3">
    <location>
        <begin position="279"/>
        <end position="288"/>
    </location>
</feature>
<evidence type="ECO:0000313" key="7">
    <source>
        <dbReference type="Proteomes" id="UP000319731"/>
    </source>
</evidence>
<dbReference type="InterPro" id="IPR036871">
    <property type="entry name" value="PX_dom_sf"/>
</dbReference>
<dbReference type="PANTHER" id="PTHR22999">
    <property type="entry name" value="PX SERINE/THREONINE KINASE PXK"/>
    <property type="match status" value="1"/>
</dbReference>
<dbReference type="PROSITE" id="PS50192">
    <property type="entry name" value="T_SNARE"/>
    <property type="match status" value="1"/>
</dbReference>
<dbReference type="Gene3D" id="3.30.1520.10">
    <property type="entry name" value="Phox-like domain"/>
    <property type="match status" value="1"/>
</dbReference>
<dbReference type="CDD" id="cd15858">
    <property type="entry name" value="SNARE_VAM7"/>
    <property type="match status" value="1"/>
</dbReference>
<sequence length="416" mass="46372">MGPHEPVTQIRLPSYEIVNTPSRHVKYTVSLQGPVRSWTVTKRYSDFDALHRTLSLLATTPVYPPGKTLFSSLPSQAFNPDFLTARRIGLERYLQAILHHPNAIWRRSKDWCDFFGIPDRKANTNSAYWQKGDANNEKDDIEGWMDEYASVMDALRQVRQYVVERDKAYARGDMTVSNTASMNGKKVLNTLTQRIKTLEDALARLGLEWSQVRQVVPPPPTYDDAMVAAAANSQVGGGEWNRRHDMITTLRDERDALTRVLALPPKNHIQDKQALLSHNNTNSSNNNSGGSGSNSYNGGGMLMPTDSNSSSSSSTNVYSSSPKTSRRFGAAQETDVTRPLSNEGVLQLQQQIMATQDGEVDALLSIVRRQKQIGSAISEELDNQNQLLTEVDQGVDRTRIGVKKIGKQLDKVRGKK</sequence>
<reference evidence="6 7" key="1">
    <citation type="journal article" date="2019" name="Sci. Rep.">
        <title>Comparative genomics of chytrid fungi reveal insights into the obligate biotrophic and pathogenic lifestyle of Synchytrium endobioticum.</title>
        <authorList>
            <person name="van de Vossenberg B.T.L.H."/>
            <person name="Warris S."/>
            <person name="Nguyen H.D.T."/>
            <person name="van Gent-Pelzer M.P.E."/>
            <person name="Joly D.L."/>
            <person name="van de Geest H.C."/>
            <person name="Bonants P.J.M."/>
            <person name="Smith D.S."/>
            <person name="Levesque C.A."/>
            <person name="van der Lee T.A.J."/>
        </authorList>
    </citation>
    <scope>NUCLEOTIDE SEQUENCE [LARGE SCALE GENOMIC DNA]</scope>
    <source>
        <strain evidence="6 7">JEL517</strain>
    </source>
</reference>
<evidence type="ECO:0000256" key="2">
    <source>
        <dbReference type="ARBA" id="ARBA00022490"/>
    </source>
</evidence>
<dbReference type="InterPro" id="IPR000727">
    <property type="entry name" value="T_SNARE_dom"/>
</dbReference>
<dbReference type="SMART" id="SM00312">
    <property type="entry name" value="PX"/>
    <property type="match status" value="1"/>
</dbReference>
<dbReference type="SMART" id="SM00397">
    <property type="entry name" value="t_SNARE"/>
    <property type="match status" value="1"/>
</dbReference>
<dbReference type="SUPFAM" id="SSF58038">
    <property type="entry name" value="SNARE fusion complex"/>
    <property type="match status" value="1"/>
</dbReference>
<keyword evidence="2" id="KW-0963">Cytoplasm</keyword>
<evidence type="ECO:0000313" key="6">
    <source>
        <dbReference type="EMBL" id="TPX37495.1"/>
    </source>
</evidence>
<accession>A0A507CIH0</accession>
<keyword evidence="7" id="KW-1185">Reference proteome</keyword>
<feature type="region of interest" description="Disordered" evidence="3">
    <location>
        <begin position="278"/>
        <end position="336"/>
    </location>
</feature>
<dbReference type="OrthoDB" id="428895at2759"/>
<comment type="caution">
    <text evidence="6">The sequence shown here is derived from an EMBL/GenBank/DDBJ whole genome shotgun (WGS) entry which is preliminary data.</text>
</comment>
<dbReference type="Pfam" id="PF00787">
    <property type="entry name" value="PX"/>
    <property type="match status" value="1"/>
</dbReference>
<dbReference type="GO" id="GO:0035091">
    <property type="term" value="F:phosphatidylinositol binding"/>
    <property type="evidence" value="ECO:0007669"/>
    <property type="project" value="InterPro"/>
</dbReference>
<dbReference type="GO" id="GO:0005737">
    <property type="term" value="C:cytoplasm"/>
    <property type="evidence" value="ECO:0007669"/>
    <property type="project" value="UniProtKB-SubCell"/>
</dbReference>
<feature type="domain" description="T-SNARE coiled-coil homology" evidence="4">
    <location>
        <begin position="350"/>
        <end position="412"/>
    </location>
</feature>
<protein>
    <recommendedName>
        <fullName evidence="8">PX domain-containing protein</fullName>
    </recommendedName>
</protein>
<dbReference type="EMBL" id="QEAO01000002">
    <property type="protein sequence ID" value="TPX37495.1"/>
    <property type="molecule type" value="Genomic_DNA"/>
</dbReference>
<dbReference type="GeneID" id="42001954"/>
<dbReference type="SUPFAM" id="SSF64268">
    <property type="entry name" value="PX domain"/>
    <property type="match status" value="1"/>
</dbReference>
<dbReference type="PANTHER" id="PTHR22999:SF23">
    <property type="entry name" value="SORTING NEXIN-16"/>
    <property type="match status" value="1"/>
</dbReference>
<feature type="compositionally biased region" description="Low complexity" evidence="3">
    <location>
        <begin position="307"/>
        <end position="323"/>
    </location>
</feature>
<evidence type="ECO:0000259" key="4">
    <source>
        <dbReference type="PROSITE" id="PS50192"/>
    </source>
</evidence>
<evidence type="ECO:0008006" key="8">
    <source>
        <dbReference type="Google" id="ProtNLM"/>
    </source>
</evidence>
<dbReference type="STRING" id="1806994.A0A507CIH0"/>
<organism evidence="6 7">
    <name type="scientific">Synchytrium microbalum</name>
    <dbReference type="NCBI Taxonomy" id="1806994"/>
    <lineage>
        <taxon>Eukaryota</taxon>
        <taxon>Fungi</taxon>
        <taxon>Fungi incertae sedis</taxon>
        <taxon>Chytridiomycota</taxon>
        <taxon>Chytridiomycota incertae sedis</taxon>
        <taxon>Chytridiomycetes</taxon>
        <taxon>Synchytriales</taxon>
        <taxon>Synchytriaceae</taxon>
        <taxon>Synchytrium</taxon>
    </lineage>
</organism>
<comment type="subcellular location">
    <subcellularLocation>
        <location evidence="1">Cytoplasm</location>
    </subcellularLocation>
</comment>
<gene>
    <name evidence="6" type="ORF">SmJEL517_g00728</name>
</gene>
<evidence type="ECO:0000259" key="5">
    <source>
        <dbReference type="PROSITE" id="PS50195"/>
    </source>
</evidence>
<evidence type="ECO:0000256" key="1">
    <source>
        <dbReference type="ARBA" id="ARBA00004496"/>
    </source>
</evidence>
<dbReference type="InterPro" id="IPR051837">
    <property type="entry name" value="SortingNexin/PXDomain-PKLike"/>
</dbReference>